<proteinExistence type="inferred from homology"/>
<dbReference type="PANTHER" id="PTHR21237:SF40">
    <property type="entry name" value="CELL CYCLE AND APOPTOSIS REGULATOR PROTEIN 2"/>
    <property type="match status" value="1"/>
</dbReference>
<feature type="region of interest" description="Disordered" evidence="4">
    <location>
        <begin position="50"/>
        <end position="84"/>
    </location>
</feature>
<feature type="compositionally biased region" description="Polar residues" evidence="4">
    <location>
        <begin position="54"/>
        <end position="66"/>
    </location>
</feature>
<evidence type="ECO:0000313" key="6">
    <source>
        <dbReference type="Proteomes" id="UP000257109"/>
    </source>
</evidence>
<dbReference type="HAMAP" id="MF_01151">
    <property type="entry name" value="GrpE"/>
    <property type="match status" value="1"/>
</dbReference>
<dbReference type="PRINTS" id="PR00773">
    <property type="entry name" value="GRPEPROTEIN"/>
</dbReference>
<dbReference type="GO" id="GO:0051082">
    <property type="term" value="F:unfolded protein binding"/>
    <property type="evidence" value="ECO:0007669"/>
    <property type="project" value="TreeGrafter"/>
</dbReference>
<organism evidence="5 6">
    <name type="scientific">Mucuna pruriens</name>
    <name type="common">Velvet bean</name>
    <name type="synonym">Dolichos pruriens</name>
    <dbReference type="NCBI Taxonomy" id="157652"/>
    <lineage>
        <taxon>Eukaryota</taxon>
        <taxon>Viridiplantae</taxon>
        <taxon>Streptophyta</taxon>
        <taxon>Embryophyta</taxon>
        <taxon>Tracheophyta</taxon>
        <taxon>Spermatophyta</taxon>
        <taxon>Magnoliopsida</taxon>
        <taxon>eudicotyledons</taxon>
        <taxon>Gunneridae</taxon>
        <taxon>Pentapetalae</taxon>
        <taxon>rosids</taxon>
        <taxon>fabids</taxon>
        <taxon>Fabales</taxon>
        <taxon>Fabaceae</taxon>
        <taxon>Papilionoideae</taxon>
        <taxon>50 kb inversion clade</taxon>
        <taxon>NPAAA clade</taxon>
        <taxon>indigoferoid/millettioid clade</taxon>
        <taxon>Phaseoleae</taxon>
        <taxon>Mucuna</taxon>
    </lineage>
</organism>
<dbReference type="Proteomes" id="UP000257109">
    <property type="component" value="Unassembled WGS sequence"/>
</dbReference>
<dbReference type="Gene3D" id="3.90.20.20">
    <property type="match status" value="1"/>
</dbReference>
<dbReference type="SUPFAM" id="SSF51064">
    <property type="entry name" value="Head domain of nucleotide exchange factor GrpE"/>
    <property type="match status" value="1"/>
</dbReference>
<dbReference type="GO" id="GO:0009507">
    <property type="term" value="C:chloroplast"/>
    <property type="evidence" value="ECO:0007669"/>
    <property type="project" value="TreeGrafter"/>
</dbReference>
<dbReference type="Pfam" id="PF01025">
    <property type="entry name" value="GrpE"/>
    <property type="match status" value="2"/>
</dbReference>
<keyword evidence="6" id="KW-1185">Reference proteome</keyword>
<comment type="caution">
    <text evidence="5">The sequence shown here is derived from an EMBL/GenBank/DDBJ whole genome shotgun (WGS) entry which is preliminary data.</text>
</comment>
<accession>A0A371HNY9</accession>
<dbReference type="Gene3D" id="2.30.22.10">
    <property type="entry name" value="Head domain of nucleotide exchange factor GrpE"/>
    <property type="match status" value="1"/>
</dbReference>
<dbReference type="SUPFAM" id="SSF58014">
    <property type="entry name" value="Coiled-coil domain of nucleotide exchange factor GrpE"/>
    <property type="match status" value="1"/>
</dbReference>
<evidence type="ECO:0000256" key="1">
    <source>
        <dbReference type="ARBA" id="ARBA00009054"/>
    </source>
</evidence>
<feature type="region of interest" description="Disordered" evidence="4">
    <location>
        <begin position="348"/>
        <end position="369"/>
    </location>
</feature>
<gene>
    <name evidence="5" type="primary">grpE</name>
    <name evidence="5" type="ORF">CR513_11764</name>
</gene>
<evidence type="ECO:0000256" key="2">
    <source>
        <dbReference type="ARBA" id="ARBA00023186"/>
    </source>
</evidence>
<evidence type="ECO:0000256" key="3">
    <source>
        <dbReference type="RuleBase" id="RU004478"/>
    </source>
</evidence>
<dbReference type="InterPro" id="IPR000740">
    <property type="entry name" value="GrpE"/>
</dbReference>
<keyword evidence="2" id="KW-0143">Chaperone</keyword>
<sequence>MATFLSNQSVLGSSPCCTHVSSKPFQTLKPTILSFPSRGFPTPLISSVKRRTSFKSSQDSPQTTNDVTEETQNDLRGTNDGEDKKSLPSLRVLVEAYKEAFFNGDENTLAKIEEGIYSIANRKNKLIKQVSILAADKADSKEKYLRLQADFDNFRKRSDKERLNTQSDAQQEVIEKLLLMVDNFERTKQQTKAATEKEKKIDVSYQEILRSHHVSVVATVGKPFNPLLHPADFGVMYWNMTTALTSEYLDARLDGWVDYAPLRIANIYVEEVQVKLGKNYTSPLVLDTFLLVGSLHKIGELHEAIAREESREFKKGIIIKESRRGFLLRDRVLRPALVKVSLGPGNIKSPVSPDKSMGQPSTAAGIDER</sequence>
<dbReference type="InterPro" id="IPR013805">
    <property type="entry name" value="GrpE_CC"/>
</dbReference>
<evidence type="ECO:0000313" key="5">
    <source>
        <dbReference type="EMBL" id="RDY04521.1"/>
    </source>
</evidence>
<dbReference type="AlphaFoldDB" id="A0A371HNY9"/>
<feature type="non-terminal residue" evidence="5">
    <location>
        <position position="1"/>
    </location>
</feature>
<comment type="similarity">
    <text evidence="1 3">Belongs to the GrpE family.</text>
</comment>
<dbReference type="GO" id="GO:0006457">
    <property type="term" value="P:protein folding"/>
    <property type="evidence" value="ECO:0007669"/>
    <property type="project" value="InterPro"/>
</dbReference>
<dbReference type="GO" id="GO:0051087">
    <property type="term" value="F:protein-folding chaperone binding"/>
    <property type="evidence" value="ECO:0007669"/>
    <property type="project" value="InterPro"/>
</dbReference>
<dbReference type="OrthoDB" id="201635at2759"/>
<dbReference type="STRING" id="157652.A0A371HNY9"/>
<name>A0A371HNY9_MUCPR</name>
<evidence type="ECO:0000256" key="4">
    <source>
        <dbReference type="SAM" id="MobiDB-lite"/>
    </source>
</evidence>
<reference evidence="5" key="1">
    <citation type="submission" date="2018-05" db="EMBL/GenBank/DDBJ databases">
        <title>Draft genome of Mucuna pruriens seed.</title>
        <authorList>
            <person name="Nnadi N.E."/>
            <person name="Vos R."/>
            <person name="Hasami M.H."/>
            <person name="Devisetty U.K."/>
            <person name="Aguiy J.C."/>
        </authorList>
    </citation>
    <scope>NUCLEOTIDE SEQUENCE [LARGE SCALE GENOMIC DNA]</scope>
    <source>
        <strain evidence="5">JCA_2017</strain>
    </source>
</reference>
<protein>
    <submittedName>
        <fullName evidence="5">GrpE</fullName>
    </submittedName>
</protein>
<dbReference type="InterPro" id="IPR009012">
    <property type="entry name" value="GrpE_head"/>
</dbReference>
<dbReference type="EMBL" id="QJKJ01002062">
    <property type="protein sequence ID" value="RDY04521.1"/>
    <property type="molecule type" value="Genomic_DNA"/>
</dbReference>
<dbReference type="PANTHER" id="PTHR21237">
    <property type="entry name" value="GRPE PROTEIN"/>
    <property type="match status" value="1"/>
</dbReference>
<dbReference type="GO" id="GO:0000774">
    <property type="term" value="F:adenyl-nucleotide exchange factor activity"/>
    <property type="evidence" value="ECO:0007669"/>
    <property type="project" value="InterPro"/>
</dbReference>
<dbReference type="GO" id="GO:0042803">
    <property type="term" value="F:protein homodimerization activity"/>
    <property type="evidence" value="ECO:0007669"/>
    <property type="project" value="InterPro"/>
</dbReference>